<gene>
    <name evidence="1" type="ORF">FISHEDRAFT_70470</name>
</gene>
<evidence type="ECO:0000313" key="2">
    <source>
        <dbReference type="Proteomes" id="UP000054144"/>
    </source>
</evidence>
<accession>A0A0D7ALT4</accession>
<proteinExistence type="predicted"/>
<dbReference type="Proteomes" id="UP000054144">
    <property type="component" value="Unassembled WGS sequence"/>
</dbReference>
<dbReference type="AlphaFoldDB" id="A0A0D7ALT4"/>
<reference evidence="1 2" key="1">
    <citation type="journal article" date="2015" name="Fungal Genet. Biol.">
        <title>Evolution of novel wood decay mechanisms in Agaricales revealed by the genome sequences of Fistulina hepatica and Cylindrobasidium torrendii.</title>
        <authorList>
            <person name="Floudas D."/>
            <person name="Held B.W."/>
            <person name="Riley R."/>
            <person name="Nagy L.G."/>
            <person name="Koehler G."/>
            <person name="Ransdell A.S."/>
            <person name="Younus H."/>
            <person name="Chow J."/>
            <person name="Chiniquy J."/>
            <person name="Lipzen A."/>
            <person name="Tritt A."/>
            <person name="Sun H."/>
            <person name="Haridas S."/>
            <person name="LaButti K."/>
            <person name="Ohm R.A."/>
            <person name="Kues U."/>
            <person name="Blanchette R.A."/>
            <person name="Grigoriev I.V."/>
            <person name="Minto R.E."/>
            <person name="Hibbett D.S."/>
        </authorList>
    </citation>
    <scope>NUCLEOTIDE SEQUENCE [LARGE SCALE GENOMIC DNA]</scope>
    <source>
        <strain evidence="1 2">ATCC 64428</strain>
    </source>
</reference>
<evidence type="ECO:0000313" key="1">
    <source>
        <dbReference type="EMBL" id="KIY51738.1"/>
    </source>
</evidence>
<organism evidence="1 2">
    <name type="scientific">Fistulina hepatica ATCC 64428</name>
    <dbReference type="NCBI Taxonomy" id="1128425"/>
    <lineage>
        <taxon>Eukaryota</taxon>
        <taxon>Fungi</taxon>
        <taxon>Dikarya</taxon>
        <taxon>Basidiomycota</taxon>
        <taxon>Agaricomycotina</taxon>
        <taxon>Agaricomycetes</taxon>
        <taxon>Agaricomycetidae</taxon>
        <taxon>Agaricales</taxon>
        <taxon>Fistulinaceae</taxon>
        <taxon>Fistulina</taxon>
    </lineage>
</organism>
<dbReference type="EMBL" id="KN881648">
    <property type="protein sequence ID" value="KIY51738.1"/>
    <property type="molecule type" value="Genomic_DNA"/>
</dbReference>
<protein>
    <submittedName>
        <fullName evidence="1">Uncharacterized protein</fullName>
    </submittedName>
</protein>
<sequence>MEFLVLSACDSFSLNFPQITASALKFEHASASLSDTANRMSFKLRNPVATQKLQDDITALRKQSTTFYDSEISRLMDMVQYLQASQIRTRNMLDHAQYARSPTARLPIELLSLIFLLVNNNPPTLVRELTIGMVMKPNTLTLLASGTSATGSITLADFMVGDMKLLVGNGVNADGAAALGKTDSDTEPLPESRSMDCFAFSLKLRAALVRLCVRLDFSEWTSWGDTSASLALFSNAPNLVKVSFDTCWTLVVEKITLPWQQLLDLSIENCSWEDIRPMLIACVALQRLCLRRCEPFESICGFLSLLEPENHSGEPSELTTPTPKYLPQLEALDLELAGDECDAPSYNVLHRVVQACREHCFSTNSCSFPQLNVEFELENEPPSDFLQKFEELAKDKQLKFTYRTSTSGSECPQD</sequence>
<dbReference type="OrthoDB" id="3051796at2759"/>
<name>A0A0D7ALT4_9AGAR</name>
<dbReference type="SUPFAM" id="SSF52047">
    <property type="entry name" value="RNI-like"/>
    <property type="match status" value="1"/>
</dbReference>
<keyword evidence="2" id="KW-1185">Reference proteome</keyword>